<comment type="caution">
    <text evidence="2">The sequence shown here is derived from an EMBL/GenBank/DDBJ whole genome shotgun (WGS) entry which is preliminary data.</text>
</comment>
<keyword evidence="3" id="KW-1185">Reference proteome</keyword>
<sequence>MPSETARMTETVEIHSVTQSQSPPLKITSFSRDDDDGPALGATARNPDSPPLSTHTNPPRGSQHSLSLQRRPCQASAKVDRAPFIEPSESLVPADVTTTKTLKIPQAPVVADSPTPGTTPTPREKKKAPQASMAELAAMGPLVNSQNGWELAKFAVCSRIRSKIGTYWVKYATLDFESPNRMLQEVLTIAAPIVCSRIQSEIGTSWIKYVTLNFESPNRMLQEMPTIPAPIGDIRYVHVKGGGVDRHLLGKKLLTIPAPIGDVRYVRVTGGGVVANLDNIFFSNVVVELWKVDNEVNRTCDLETRMIAGDVLVASAASFCHVV</sequence>
<protein>
    <submittedName>
        <fullName evidence="2">Uncharacterized protein</fullName>
    </submittedName>
</protein>
<accession>A0AAW0QRI7</accession>
<evidence type="ECO:0000256" key="1">
    <source>
        <dbReference type="SAM" id="MobiDB-lite"/>
    </source>
</evidence>
<organism evidence="2 3">
    <name type="scientific">Apiospora kogelbergensis</name>
    <dbReference type="NCBI Taxonomy" id="1337665"/>
    <lineage>
        <taxon>Eukaryota</taxon>
        <taxon>Fungi</taxon>
        <taxon>Dikarya</taxon>
        <taxon>Ascomycota</taxon>
        <taxon>Pezizomycotina</taxon>
        <taxon>Sordariomycetes</taxon>
        <taxon>Xylariomycetidae</taxon>
        <taxon>Amphisphaeriales</taxon>
        <taxon>Apiosporaceae</taxon>
        <taxon>Apiospora</taxon>
    </lineage>
</organism>
<dbReference type="AlphaFoldDB" id="A0AAW0QRI7"/>
<dbReference type="EMBL" id="JAQQWP010000008">
    <property type="protein sequence ID" value="KAK8105136.1"/>
    <property type="molecule type" value="Genomic_DNA"/>
</dbReference>
<name>A0AAW0QRI7_9PEZI</name>
<reference evidence="2 3" key="1">
    <citation type="submission" date="2023-01" db="EMBL/GenBank/DDBJ databases">
        <title>Analysis of 21 Apiospora genomes using comparative genomics revels a genus with tremendous synthesis potential of carbohydrate active enzymes and secondary metabolites.</title>
        <authorList>
            <person name="Sorensen T."/>
        </authorList>
    </citation>
    <scope>NUCLEOTIDE SEQUENCE [LARGE SCALE GENOMIC DNA]</scope>
    <source>
        <strain evidence="2 3">CBS 117206</strain>
    </source>
</reference>
<evidence type="ECO:0000313" key="2">
    <source>
        <dbReference type="EMBL" id="KAK8105136.1"/>
    </source>
</evidence>
<dbReference type="Proteomes" id="UP001392437">
    <property type="component" value="Unassembled WGS sequence"/>
</dbReference>
<evidence type="ECO:0000313" key="3">
    <source>
        <dbReference type="Proteomes" id="UP001392437"/>
    </source>
</evidence>
<gene>
    <name evidence="2" type="ORF">PG999_008495</name>
</gene>
<proteinExistence type="predicted"/>
<feature type="compositionally biased region" description="Polar residues" evidence="1">
    <location>
        <begin position="51"/>
        <end position="68"/>
    </location>
</feature>
<feature type="region of interest" description="Disordered" evidence="1">
    <location>
        <begin position="1"/>
        <end position="86"/>
    </location>
</feature>